<dbReference type="HOGENOM" id="CLU_009303_0_0_11"/>
<dbReference type="Proteomes" id="UP000002029">
    <property type="component" value="Chromosome"/>
</dbReference>
<feature type="domain" description="Tail sheath protein subtilisin-like" evidence="3">
    <location>
        <begin position="128"/>
        <end position="295"/>
    </location>
</feature>
<dbReference type="InterPro" id="IPR052042">
    <property type="entry name" value="Tail_sheath_structural"/>
</dbReference>
<feature type="region of interest" description="Disordered" evidence="2">
    <location>
        <begin position="18"/>
        <end position="40"/>
    </location>
</feature>
<organism evidence="4 5">
    <name type="scientific">Streptosporangium roseum (strain ATCC 12428 / DSM 43021 / JCM 3005 / KCTC 9067 / NCIMB 10171 / NRRL 2505 / NI 9100)</name>
    <dbReference type="NCBI Taxonomy" id="479432"/>
    <lineage>
        <taxon>Bacteria</taxon>
        <taxon>Bacillati</taxon>
        <taxon>Actinomycetota</taxon>
        <taxon>Actinomycetes</taxon>
        <taxon>Streptosporangiales</taxon>
        <taxon>Streptosporangiaceae</taxon>
        <taxon>Streptosporangium</taxon>
    </lineage>
</organism>
<comment type="similarity">
    <text evidence="1">Belongs to the myoviridae tail sheath protein family.</text>
</comment>
<reference evidence="4 5" key="1">
    <citation type="journal article" date="2010" name="Stand. Genomic Sci.">
        <title>Complete genome sequence of Streptosporangium roseum type strain (NI 9100).</title>
        <authorList>
            <person name="Nolan M."/>
            <person name="Sikorski J."/>
            <person name="Jando M."/>
            <person name="Lucas S."/>
            <person name="Lapidus A."/>
            <person name="Glavina Del Rio T."/>
            <person name="Chen F."/>
            <person name="Tice H."/>
            <person name="Pitluck S."/>
            <person name="Cheng J.F."/>
            <person name="Chertkov O."/>
            <person name="Sims D."/>
            <person name="Meincke L."/>
            <person name="Brettin T."/>
            <person name="Han C."/>
            <person name="Detter J.C."/>
            <person name="Bruce D."/>
            <person name="Goodwin L."/>
            <person name="Land M."/>
            <person name="Hauser L."/>
            <person name="Chang Y.J."/>
            <person name="Jeffries C.D."/>
            <person name="Ivanova N."/>
            <person name="Mavromatis K."/>
            <person name="Mikhailova N."/>
            <person name="Chen A."/>
            <person name="Palaniappan K."/>
            <person name="Chain P."/>
            <person name="Rohde M."/>
            <person name="Goker M."/>
            <person name="Bristow J."/>
            <person name="Eisen J.A."/>
            <person name="Markowitz V."/>
            <person name="Hugenholtz P."/>
            <person name="Kyrpides N.C."/>
            <person name="Klenk H.P."/>
        </authorList>
    </citation>
    <scope>NUCLEOTIDE SEQUENCE [LARGE SCALE GENOMIC DNA]</scope>
    <source>
        <strain evidence="5">ATCC 12428 / DSM 43021 / JCM 3005 / NI 9100</strain>
    </source>
</reference>
<name>D2AYE1_STRRD</name>
<evidence type="ECO:0000256" key="2">
    <source>
        <dbReference type="SAM" id="MobiDB-lite"/>
    </source>
</evidence>
<evidence type="ECO:0000313" key="5">
    <source>
        <dbReference type="Proteomes" id="UP000002029"/>
    </source>
</evidence>
<sequence>MPSYLRPGIYLEEVAYSQGPKPPLRQRPPEVEDDLGGRPRPRWLPEHTHAAFVGFAAAGPFHLPTWLHSWAQFQQNFGDFAEGFALAHAVYGFFANGGQACVVVRVGHDSEDLRDTFVGDVDHRTGVAALQPLEDVSIICAPDLMTSYGRRRMDLDAVRAAQVALIAHCEFSGDRMVILDCPPGLSPQQARDWRMELTAYDSAQAALYYPWIKVYDPFTGMSRSVPPCGHVAGVYARVDLLRGFHHTPANQSLESARSVELVVSHSEQEVLNPIGVNTLVMSPGRGVVVWGSRTLSSNPDWRYIHRRRVVNFILRNIRRGTEWAIFERPDDLSLRPRIAADIRDFLHLLWRSGALWGDTPEDAFWVSYDSGPFGDDRSVYIDCTIELEDGFTSSFRLLYFCD</sequence>
<accession>D2AYE1</accession>
<proteinExistence type="inferred from homology"/>
<dbReference type="EMBL" id="CP001814">
    <property type="protein sequence ID" value="ACZ87151.1"/>
    <property type="molecule type" value="Genomic_DNA"/>
</dbReference>
<protein>
    <submittedName>
        <fullName evidence="4">Phage tail sheath protein FI</fullName>
    </submittedName>
</protein>
<dbReference type="Pfam" id="PF04984">
    <property type="entry name" value="Phage_sheath_1"/>
    <property type="match status" value="1"/>
</dbReference>
<dbReference type="AlphaFoldDB" id="D2AYE1"/>
<evidence type="ECO:0000256" key="1">
    <source>
        <dbReference type="ARBA" id="ARBA00008005"/>
    </source>
</evidence>
<dbReference type="PANTHER" id="PTHR35861">
    <property type="match status" value="1"/>
</dbReference>
<dbReference type="STRING" id="479432.Sros_4249"/>
<dbReference type="InterPro" id="IPR035089">
    <property type="entry name" value="Phage_sheath_subtilisin"/>
</dbReference>
<dbReference type="RefSeq" id="WP_012890893.1">
    <property type="nucleotide sequence ID" value="NC_013595.1"/>
</dbReference>
<dbReference type="PANTHER" id="PTHR35861:SF1">
    <property type="entry name" value="PHAGE TAIL SHEATH PROTEIN"/>
    <property type="match status" value="1"/>
</dbReference>
<evidence type="ECO:0000259" key="3">
    <source>
        <dbReference type="Pfam" id="PF04984"/>
    </source>
</evidence>
<dbReference type="Gene3D" id="3.40.50.11780">
    <property type="match status" value="1"/>
</dbReference>
<evidence type="ECO:0000313" key="4">
    <source>
        <dbReference type="EMBL" id="ACZ87151.1"/>
    </source>
</evidence>
<gene>
    <name evidence="4" type="ordered locus">Sros_4249</name>
</gene>
<dbReference type="OrthoDB" id="9767864at2"/>
<dbReference type="eggNOG" id="COG3497">
    <property type="taxonomic scope" value="Bacteria"/>
</dbReference>
<keyword evidence="5" id="KW-1185">Reference proteome</keyword>
<dbReference type="KEGG" id="sro:Sros_4249"/>